<dbReference type="InterPro" id="IPR003593">
    <property type="entry name" value="AAA+_ATPase"/>
</dbReference>
<dbReference type="GO" id="GO:0016887">
    <property type="term" value="F:ATP hydrolysis activity"/>
    <property type="evidence" value="ECO:0007669"/>
    <property type="project" value="InterPro"/>
</dbReference>
<feature type="domain" description="AAA+ ATPase" evidence="1">
    <location>
        <begin position="44"/>
        <end position="197"/>
    </location>
</feature>
<dbReference type="PANTHER" id="PTHR35894">
    <property type="entry name" value="GENERAL SECRETION PATHWAY PROTEIN A-RELATED"/>
    <property type="match status" value="1"/>
</dbReference>
<reference evidence="2 3" key="1">
    <citation type="submission" date="2023-11" db="EMBL/GenBank/DDBJ databases">
        <title>MicrobeMod: A computational toolkit for identifying prokaryotic methylation and restriction-modification with nanopore sequencing.</title>
        <authorList>
            <person name="Crits-Christoph A."/>
            <person name="Kang S.C."/>
            <person name="Lee H."/>
            <person name="Ostrov N."/>
        </authorList>
    </citation>
    <scope>NUCLEOTIDE SEQUENCE [LARGE SCALE GENOMIC DNA]</scope>
    <source>
        <strain evidence="2 3">DSMZ 700</strain>
    </source>
</reference>
<dbReference type="AlphaFoldDB" id="A0AAW9DM55"/>
<proteinExistence type="predicted"/>
<dbReference type="Pfam" id="PF13401">
    <property type="entry name" value="AAA_22"/>
    <property type="match status" value="1"/>
</dbReference>
<organism evidence="2 3">
    <name type="scientific">Acidiphilium acidophilum</name>
    <name type="common">Thiobacillus acidophilus</name>
    <dbReference type="NCBI Taxonomy" id="76588"/>
    <lineage>
        <taxon>Bacteria</taxon>
        <taxon>Pseudomonadati</taxon>
        <taxon>Pseudomonadota</taxon>
        <taxon>Alphaproteobacteria</taxon>
        <taxon>Acetobacterales</taxon>
        <taxon>Acidocellaceae</taxon>
        <taxon>Acidiphilium</taxon>
    </lineage>
</organism>
<dbReference type="RefSeq" id="WP_319612601.1">
    <property type="nucleotide sequence ID" value="NZ_JAWXYB010000008.1"/>
</dbReference>
<keyword evidence="2" id="KW-0547">Nucleotide-binding</keyword>
<dbReference type="InterPro" id="IPR052026">
    <property type="entry name" value="ExeA_AAA_ATPase_DNA-bind"/>
</dbReference>
<accession>A0AAW9DM55</accession>
<keyword evidence="2" id="KW-0067">ATP-binding</keyword>
<evidence type="ECO:0000313" key="3">
    <source>
        <dbReference type="Proteomes" id="UP001279553"/>
    </source>
</evidence>
<dbReference type="SUPFAM" id="SSF52540">
    <property type="entry name" value="P-loop containing nucleoside triphosphate hydrolases"/>
    <property type="match status" value="1"/>
</dbReference>
<name>A0AAW9DM55_ACIAO</name>
<dbReference type="EMBL" id="JAWXYB010000008">
    <property type="protein sequence ID" value="MDX5929538.1"/>
    <property type="molecule type" value="Genomic_DNA"/>
</dbReference>
<dbReference type="SMART" id="SM00382">
    <property type="entry name" value="AAA"/>
    <property type="match status" value="1"/>
</dbReference>
<dbReference type="Proteomes" id="UP001279553">
    <property type="component" value="Unassembled WGS sequence"/>
</dbReference>
<evidence type="ECO:0000313" key="2">
    <source>
        <dbReference type="EMBL" id="MDX5929538.1"/>
    </source>
</evidence>
<keyword evidence="3" id="KW-1185">Reference proteome</keyword>
<protein>
    <submittedName>
        <fullName evidence="2">ATP-binding protein</fullName>
    </submittedName>
</protein>
<sequence length="281" mass="31024">MNNKLLALYGLKWNPFTPNVPNEALHVSPRLESFCWRVQHLAGEGGFALVTGAPGSGKSAALRILAASLATLRDVTVGVISRPQANIADFYREMGELFGVELRPHNRWGGAKILRQRWQAHIQTTLSRPVLLVDEAQEMQPAVLAELRLLASADLDSHILLTIVLAGDGRLAERLRSEEFLPLASRMRVRLAIERATPQDLQETLQLALRQAGAATLMTPEVIATICDHAQGNLRTLMIMAADLLDAAAQREARQIDETLFFETFAIPTPNTTKATARQRR</sequence>
<dbReference type="PANTHER" id="PTHR35894:SF1">
    <property type="entry name" value="PHOSPHORIBULOKINASE _ URIDINE KINASE FAMILY"/>
    <property type="match status" value="1"/>
</dbReference>
<dbReference type="GO" id="GO:0005524">
    <property type="term" value="F:ATP binding"/>
    <property type="evidence" value="ECO:0007669"/>
    <property type="project" value="UniProtKB-KW"/>
</dbReference>
<evidence type="ECO:0000259" key="1">
    <source>
        <dbReference type="SMART" id="SM00382"/>
    </source>
</evidence>
<dbReference type="InterPro" id="IPR027417">
    <property type="entry name" value="P-loop_NTPase"/>
</dbReference>
<dbReference type="InterPro" id="IPR049945">
    <property type="entry name" value="AAA_22"/>
</dbReference>
<comment type="caution">
    <text evidence="2">The sequence shown here is derived from an EMBL/GenBank/DDBJ whole genome shotgun (WGS) entry which is preliminary data.</text>
</comment>
<dbReference type="Gene3D" id="3.40.50.300">
    <property type="entry name" value="P-loop containing nucleotide triphosphate hydrolases"/>
    <property type="match status" value="1"/>
</dbReference>
<gene>
    <name evidence="2" type="ORF">SIL87_01995</name>
</gene>